<dbReference type="InterPro" id="IPR016181">
    <property type="entry name" value="Acyl_CoA_acyltransferase"/>
</dbReference>
<reference evidence="2 3" key="1">
    <citation type="submission" date="2020-08" db="EMBL/GenBank/DDBJ databases">
        <title>Genomic Encyclopedia of Type Strains, Phase IV (KMG-IV): sequencing the most valuable type-strain genomes for metagenomic binning, comparative biology and taxonomic classification.</title>
        <authorList>
            <person name="Goeker M."/>
        </authorList>
    </citation>
    <scope>NUCLEOTIDE SEQUENCE [LARGE SCALE GENOMIC DNA]</scope>
    <source>
        <strain evidence="2 3">DSM 40141</strain>
    </source>
</reference>
<comment type="caution">
    <text evidence="2">The sequence shown here is derived from an EMBL/GenBank/DDBJ whole genome shotgun (WGS) entry which is preliminary data.</text>
</comment>
<dbReference type="AlphaFoldDB" id="A0A7X0HE21"/>
<dbReference type="EMBL" id="JACHEM010000005">
    <property type="protein sequence ID" value="MBB6435895.1"/>
    <property type="molecule type" value="Genomic_DNA"/>
</dbReference>
<protein>
    <submittedName>
        <fullName evidence="2">GNAT superfamily N-acetyltransferase</fullName>
    </submittedName>
</protein>
<accession>A0A7X0HE21</accession>
<keyword evidence="2" id="KW-0808">Transferase</keyword>
<keyword evidence="3" id="KW-1185">Reference proteome</keyword>
<dbReference type="Pfam" id="PF00583">
    <property type="entry name" value="Acetyltransf_1"/>
    <property type="match status" value="1"/>
</dbReference>
<evidence type="ECO:0000259" key="1">
    <source>
        <dbReference type="PROSITE" id="PS51186"/>
    </source>
</evidence>
<dbReference type="SUPFAM" id="SSF55729">
    <property type="entry name" value="Acyl-CoA N-acyltransferases (Nat)"/>
    <property type="match status" value="1"/>
</dbReference>
<name>A0A7X0HE21_9ACTN</name>
<sequence>MRDVYAEAFGAPPWGEGPEHADAYLRRLAGEVGRPGFTAALALDAERVLGWATAWTTPDPFPGDRSYARVSAALGNERAAEWLCGGREVDELAVSEVARGLGLGARLLHAVTEDRADGRCWLLTSVAARPAVDCYASAGWTEVTDPAPGGLAVFLGPRHPALSTRPRPT</sequence>
<organism evidence="2 3">
    <name type="scientific">Streptomyces candidus</name>
    <dbReference type="NCBI Taxonomy" id="67283"/>
    <lineage>
        <taxon>Bacteria</taxon>
        <taxon>Bacillati</taxon>
        <taxon>Actinomycetota</taxon>
        <taxon>Actinomycetes</taxon>
        <taxon>Kitasatosporales</taxon>
        <taxon>Streptomycetaceae</taxon>
        <taxon>Streptomyces</taxon>
    </lineage>
</organism>
<evidence type="ECO:0000313" key="2">
    <source>
        <dbReference type="EMBL" id="MBB6435895.1"/>
    </source>
</evidence>
<evidence type="ECO:0000313" key="3">
    <source>
        <dbReference type="Proteomes" id="UP000540423"/>
    </source>
</evidence>
<dbReference type="Proteomes" id="UP000540423">
    <property type="component" value="Unassembled WGS sequence"/>
</dbReference>
<gene>
    <name evidence="2" type="ORF">HNQ79_002358</name>
</gene>
<dbReference type="RefSeq" id="WP_229923384.1">
    <property type="nucleotide sequence ID" value="NZ_BNBN01000005.1"/>
</dbReference>
<feature type="domain" description="N-acetyltransferase" evidence="1">
    <location>
        <begin position="1"/>
        <end position="160"/>
    </location>
</feature>
<dbReference type="Gene3D" id="3.40.630.30">
    <property type="match status" value="1"/>
</dbReference>
<dbReference type="PROSITE" id="PS51186">
    <property type="entry name" value="GNAT"/>
    <property type="match status" value="1"/>
</dbReference>
<proteinExistence type="predicted"/>
<dbReference type="GO" id="GO:0016747">
    <property type="term" value="F:acyltransferase activity, transferring groups other than amino-acyl groups"/>
    <property type="evidence" value="ECO:0007669"/>
    <property type="project" value="InterPro"/>
</dbReference>
<dbReference type="InterPro" id="IPR000182">
    <property type="entry name" value="GNAT_dom"/>
</dbReference>